<sequence length="540" mass="58705">MSQTHPPRLWCGEDVLRDPRTVLAAVSEAYLAVDASGRVLAWNPAAQSTFGYSLEQACGRMIQDLIVPARSLAQLAGFFAGRDAAVLRQRVQSWLRHRDGHEFPAELTVTVTDEASGTVFHAFVHDVTVTHRASRFSAVDGAVSRGLAEAESSAVAAQHVVEALGELMGWPVTELWLADDDRRLLACAGRHLRDARRLDRFTVDEIEFGLWLPGRVYQQSEPLWIPDLAADSASARSRLAARAGLHVAVGIPISAGGHTLGALCVYGDRIEDPEDTLVALLGTVAARVGQYLDRRRAEELAVELARTKDEFLALVTHELRNPLAVITGTAALFDEDLGTLTVEDQRTYLKTIINSAQRLSVIADDLLDLARLESGHLAIDITDTDLSAIVVAAVRAIEPQAAAKNITMHVRQPGRLPMYADAHRLRQVADNLLSNAVKYTPAGGTVTITVEVDEDGWITWTFADTGIGIPEADRPRMFRRFYRASTALDQRIPGTGLGLVITRTILERHGGTIDLARHAGPGTTFRLRLPVKPAPGSAGH</sequence>
<evidence type="ECO:0000256" key="7">
    <source>
        <dbReference type="ARBA" id="ARBA00023012"/>
    </source>
</evidence>
<evidence type="ECO:0000256" key="2">
    <source>
        <dbReference type="ARBA" id="ARBA00004236"/>
    </source>
</evidence>
<evidence type="ECO:0000256" key="4">
    <source>
        <dbReference type="ARBA" id="ARBA00022553"/>
    </source>
</evidence>
<dbReference type="SMART" id="SM00065">
    <property type="entry name" value="GAF"/>
    <property type="match status" value="1"/>
</dbReference>
<dbReference type="EMBL" id="BOMW01000005">
    <property type="protein sequence ID" value="GIF02802.1"/>
    <property type="molecule type" value="Genomic_DNA"/>
</dbReference>
<dbReference type="PANTHER" id="PTHR43711">
    <property type="entry name" value="TWO-COMPONENT HISTIDINE KINASE"/>
    <property type="match status" value="1"/>
</dbReference>
<dbReference type="PROSITE" id="PS50112">
    <property type="entry name" value="PAS"/>
    <property type="match status" value="1"/>
</dbReference>
<dbReference type="InterPro" id="IPR005467">
    <property type="entry name" value="His_kinase_dom"/>
</dbReference>
<dbReference type="SMART" id="SM00388">
    <property type="entry name" value="HisKA"/>
    <property type="match status" value="1"/>
</dbReference>
<dbReference type="Pfam" id="PF00512">
    <property type="entry name" value="HisKA"/>
    <property type="match status" value="1"/>
</dbReference>
<dbReference type="Gene3D" id="3.30.450.20">
    <property type="entry name" value="PAS domain"/>
    <property type="match status" value="1"/>
</dbReference>
<keyword evidence="4" id="KW-0597">Phosphoprotein</keyword>
<dbReference type="PANTHER" id="PTHR43711:SF1">
    <property type="entry name" value="HISTIDINE KINASE 1"/>
    <property type="match status" value="1"/>
</dbReference>
<dbReference type="AlphaFoldDB" id="A0A919MWS6"/>
<dbReference type="SMART" id="SM00091">
    <property type="entry name" value="PAS"/>
    <property type="match status" value="1"/>
</dbReference>
<dbReference type="InterPro" id="IPR029016">
    <property type="entry name" value="GAF-like_dom_sf"/>
</dbReference>
<evidence type="ECO:0000313" key="10">
    <source>
        <dbReference type="EMBL" id="GIF02802.1"/>
    </source>
</evidence>
<dbReference type="SUPFAM" id="SSF55874">
    <property type="entry name" value="ATPase domain of HSP90 chaperone/DNA topoisomerase II/histidine kinase"/>
    <property type="match status" value="1"/>
</dbReference>
<dbReference type="NCBIfam" id="TIGR00229">
    <property type="entry name" value="sensory_box"/>
    <property type="match status" value="1"/>
</dbReference>
<dbReference type="Gene3D" id="3.30.450.40">
    <property type="match status" value="1"/>
</dbReference>
<dbReference type="InterPro" id="IPR035965">
    <property type="entry name" value="PAS-like_dom_sf"/>
</dbReference>
<name>A0A919MWS6_9ACTN</name>
<dbReference type="RefSeq" id="WP_203676523.1">
    <property type="nucleotide sequence ID" value="NZ_BOMW01000005.1"/>
</dbReference>
<dbReference type="InterPro" id="IPR036097">
    <property type="entry name" value="HisK_dim/P_sf"/>
</dbReference>
<keyword evidence="7" id="KW-0902">Two-component regulatory system</keyword>
<feature type="domain" description="Histidine kinase" evidence="8">
    <location>
        <begin position="314"/>
        <end position="533"/>
    </location>
</feature>
<dbReference type="CDD" id="cd00130">
    <property type="entry name" value="PAS"/>
    <property type="match status" value="1"/>
</dbReference>
<keyword evidence="6" id="KW-0418">Kinase</keyword>
<gene>
    <name evidence="10" type="ORF">Asi03nite_03400</name>
</gene>
<dbReference type="FunFam" id="3.30.565.10:FF:000006">
    <property type="entry name" value="Sensor histidine kinase WalK"/>
    <property type="match status" value="1"/>
</dbReference>
<dbReference type="InterPro" id="IPR003661">
    <property type="entry name" value="HisK_dim/P_dom"/>
</dbReference>
<dbReference type="InterPro" id="IPR036890">
    <property type="entry name" value="HATPase_C_sf"/>
</dbReference>
<dbReference type="GO" id="GO:0000155">
    <property type="term" value="F:phosphorelay sensor kinase activity"/>
    <property type="evidence" value="ECO:0007669"/>
    <property type="project" value="InterPro"/>
</dbReference>
<dbReference type="Pfam" id="PF02518">
    <property type="entry name" value="HATPase_c"/>
    <property type="match status" value="1"/>
</dbReference>
<dbReference type="CDD" id="cd00082">
    <property type="entry name" value="HisKA"/>
    <property type="match status" value="1"/>
</dbReference>
<dbReference type="PRINTS" id="PR00344">
    <property type="entry name" value="BCTRLSENSOR"/>
</dbReference>
<feature type="domain" description="PAS" evidence="9">
    <location>
        <begin position="20"/>
        <end position="68"/>
    </location>
</feature>
<dbReference type="Gene3D" id="3.30.565.10">
    <property type="entry name" value="Histidine kinase-like ATPase, C-terminal domain"/>
    <property type="match status" value="1"/>
</dbReference>
<accession>A0A919MWS6</accession>
<keyword evidence="11" id="KW-1185">Reference proteome</keyword>
<dbReference type="GO" id="GO:0006355">
    <property type="term" value="P:regulation of DNA-templated transcription"/>
    <property type="evidence" value="ECO:0007669"/>
    <property type="project" value="InterPro"/>
</dbReference>
<dbReference type="InterPro" id="IPR003018">
    <property type="entry name" value="GAF"/>
</dbReference>
<dbReference type="InterPro" id="IPR004358">
    <property type="entry name" value="Sig_transdc_His_kin-like_C"/>
</dbReference>
<evidence type="ECO:0000256" key="6">
    <source>
        <dbReference type="ARBA" id="ARBA00022777"/>
    </source>
</evidence>
<keyword evidence="5" id="KW-0808">Transferase</keyword>
<dbReference type="EC" id="2.7.13.3" evidence="3"/>
<dbReference type="Pfam" id="PF13185">
    <property type="entry name" value="GAF_2"/>
    <property type="match status" value="1"/>
</dbReference>
<dbReference type="SMART" id="SM00387">
    <property type="entry name" value="HATPase_c"/>
    <property type="match status" value="1"/>
</dbReference>
<dbReference type="InterPro" id="IPR000014">
    <property type="entry name" value="PAS"/>
</dbReference>
<dbReference type="SUPFAM" id="SSF55781">
    <property type="entry name" value="GAF domain-like"/>
    <property type="match status" value="1"/>
</dbReference>
<evidence type="ECO:0000259" key="9">
    <source>
        <dbReference type="PROSITE" id="PS50112"/>
    </source>
</evidence>
<comment type="subcellular location">
    <subcellularLocation>
        <location evidence="2">Cell membrane</location>
    </subcellularLocation>
</comment>
<dbReference type="InterPro" id="IPR013767">
    <property type="entry name" value="PAS_fold"/>
</dbReference>
<dbReference type="InterPro" id="IPR050736">
    <property type="entry name" value="Sensor_HK_Regulatory"/>
</dbReference>
<reference evidence="10" key="1">
    <citation type="submission" date="2021-01" db="EMBL/GenBank/DDBJ databases">
        <title>Whole genome shotgun sequence of Actinoplanes siamensis NBRC 109076.</title>
        <authorList>
            <person name="Komaki H."/>
            <person name="Tamura T."/>
        </authorList>
    </citation>
    <scope>NUCLEOTIDE SEQUENCE</scope>
    <source>
        <strain evidence="10">NBRC 109076</strain>
    </source>
</reference>
<dbReference type="InterPro" id="IPR003594">
    <property type="entry name" value="HATPase_dom"/>
</dbReference>
<proteinExistence type="predicted"/>
<protein>
    <recommendedName>
        <fullName evidence="3">histidine kinase</fullName>
        <ecNumber evidence="3">2.7.13.3</ecNumber>
    </recommendedName>
</protein>
<dbReference type="GO" id="GO:0005886">
    <property type="term" value="C:plasma membrane"/>
    <property type="evidence" value="ECO:0007669"/>
    <property type="project" value="UniProtKB-SubCell"/>
</dbReference>
<dbReference type="Proteomes" id="UP000629619">
    <property type="component" value="Unassembled WGS sequence"/>
</dbReference>
<comment type="caution">
    <text evidence="10">The sequence shown here is derived from an EMBL/GenBank/DDBJ whole genome shotgun (WGS) entry which is preliminary data.</text>
</comment>
<dbReference type="Gene3D" id="1.10.287.130">
    <property type="match status" value="1"/>
</dbReference>
<dbReference type="PROSITE" id="PS50109">
    <property type="entry name" value="HIS_KIN"/>
    <property type="match status" value="1"/>
</dbReference>
<dbReference type="SUPFAM" id="SSF55785">
    <property type="entry name" value="PYP-like sensor domain (PAS domain)"/>
    <property type="match status" value="1"/>
</dbReference>
<evidence type="ECO:0000313" key="11">
    <source>
        <dbReference type="Proteomes" id="UP000629619"/>
    </source>
</evidence>
<evidence type="ECO:0000256" key="1">
    <source>
        <dbReference type="ARBA" id="ARBA00000085"/>
    </source>
</evidence>
<dbReference type="Pfam" id="PF00989">
    <property type="entry name" value="PAS"/>
    <property type="match status" value="1"/>
</dbReference>
<evidence type="ECO:0000256" key="3">
    <source>
        <dbReference type="ARBA" id="ARBA00012438"/>
    </source>
</evidence>
<organism evidence="10 11">
    <name type="scientific">Actinoplanes siamensis</name>
    <dbReference type="NCBI Taxonomy" id="1223317"/>
    <lineage>
        <taxon>Bacteria</taxon>
        <taxon>Bacillati</taxon>
        <taxon>Actinomycetota</taxon>
        <taxon>Actinomycetes</taxon>
        <taxon>Micromonosporales</taxon>
        <taxon>Micromonosporaceae</taxon>
        <taxon>Actinoplanes</taxon>
    </lineage>
</organism>
<evidence type="ECO:0000256" key="5">
    <source>
        <dbReference type="ARBA" id="ARBA00022679"/>
    </source>
</evidence>
<dbReference type="SUPFAM" id="SSF47384">
    <property type="entry name" value="Homodimeric domain of signal transducing histidine kinase"/>
    <property type="match status" value="1"/>
</dbReference>
<comment type="catalytic activity">
    <reaction evidence="1">
        <text>ATP + protein L-histidine = ADP + protein N-phospho-L-histidine.</text>
        <dbReference type="EC" id="2.7.13.3"/>
    </reaction>
</comment>
<evidence type="ECO:0000259" key="8">
    <source>
        <dbReference type="PROSITE" id="PS50109"/>
    </source>
</evidence>
<dbReference type="CDD" id="cd00075">
    <property type="entry name" value="HATPase"/>
    <property type="match status" value="1"/>
</dbReference>